<keyword evidence="3" id="KW-0732">Signal</keyword>
<dbReference type="InterPro" id="IPR006150">
    <property type="entry name" value="Cys_repeat_1"/>
</dbReference>
<dbReference type="Pfam" id="PF00095">
    <property type="entry name" value="WAP"/>
    <property type="match status" value="1"/>
</dbReference>
<keyword evidence="6" id="KW-1185">Reference proteome</keyword>
<keyword evidence="2" id="KW-0964">Secreted</keyword>
<dbReference type="SMART" id="SM00217">
    <property type="entry name" value="WAP"/>
    <property type="match status" value="1"/>
</dbReference>
<evidence type="ECO:0000256" key="3">
    <source>
        <dbReference type="ARBA" id="ARBA00022729"/>
    </source>
</evidence>
<evidence type="ECO:0000256" key="1">
    <source>
        <dbReference type="ARBA" id="ARBA00004613"/>
    </source>
</evidence>
<evidence type="ECO:0000259" key="5">
    <source>
        <dbReference type="PROSITE" id="PS51390"/>
    </source>
</evidence>
<dbReference type="CDD" id="cd00199">
    <property type="entry name" value="WAP"/>
    <property type="match status" value="1"/>
</dbReference>
<dbReference type="RefSeq" id="XP_002739564.2">
    <property type="nucleotide sequence ID" value="XM_002739518.2"/>
</dbReference>
<dbReference type="Pfam" id="PF14625">
    <property type="entry name" value="Lustrin_cystein"/>
    <property type="match status" value="2"/>
</dbReference>
<dbReference type="GeneID" id="100368908"/>
<evidence type="ECO:0000313" key="7">
    <source>
        <dbReference type="RefSeq" id="XP_002739564.2"/>
    </source>
</evidence>
<evidence type="ECO:0000256" key="4">
    <source>
        <dbReference type="ARBA" id="ARBA00023180"/>
    </source>
</evidence>
<comment type="subcellular location">
    <subcellularLocation>
        <location evidence="1">Secreted</location>
    </subcellularLocation>
</comment>
<dbReference type="InterPro" id="IPR025155">
    <property type="entry name" value="WxxW_domain"/>
</dbReference>
<sequence>MYYIIPGTVNRNCVCLNLFSECRNGKWYCKPDPDCVQPPCPMGIPLIGADGSPVSCDSFDKQCPFGYHCYTHPTDLTSVCCPNTECVDGAWTVWFDRDDPGTTGDWETTSLAIKLYGDNMCTDPSAIQVQTLDGIPAEDTGEIFLHYSPDIGFVCRMADQPDNTCFDYQVRYCCPVVSPCSAGFPLIGEDGSEVYCGRGGVECPFGYHCVIHPADAFAVCCPNTECEDGEWTIWFDRDNPGTTGDWETTQDLIKQFGDLMCSNPSAIQVQTLDGIPAADTGEIFSHYSPEVGFVCQMADQPDNTCLDYEVRFCCPANPPCDGEWSQWFDEDSPEEGIGDLETLATLCENTCERPSAIQAQTIDGIPAELTGDVLLSNDIINGFACLNEEQDDEKCEDYKVRFCCPEQPDCDKWTKWFNTDEPCEGSDADREITAVIQDEYPNEMCKNPLFIQVVVAATEQPSSSTGQVFLHHDVDPGFVCLDKDQPAGDQCHDYKVRYCCDEQPDKPGQCPMVPSIDAVRPKGYCYYECQDDTDCQGKKKCCASGICGTICMDPVFPCFHEGVIYQEGDERKEDCNTW</sequence>
<dbReference type="PANTHER" id="PTHR15031:SF6">
    <property type="entry name" value="CARTILAGE INTERMEDIATE LAYER PROTEIN 1-LIKE ISOFORM X1"/>
    <property type="match status" value="1"/>
</dbReference>
<organism evidence="6 7">
    <name type="scientific">Saccoglossus kowalevskii</name>
    <name type="common">Acorn worm</name>
    <dbReference type="NCBI Taxonomy" id="10224"/>
    <lineage>
        <taxon>Eukaryota</taxon>
        <taxon>Metazoa</taxon>
        <taxon>Hemichordata</taxon>
        <taxon>Enteropneusta</taxon>
        <taxon>Harrimaniidae</taxon>
        <taxon>Saccoglossus</taxon>
    </lineage>
</organism>
<dbReference type="PROSITE" id="PS51390">
    <property type="entry name" value="WAP"/>
    <property type="match status" value="1"/>
</dbReference>
<dbReference type="InterPro" id="IPR039675">
    <property type="entry name" value="CILP1/CILP2"/>
</dbReference>
<name>A0ABM0GXK0_SACKO</name>
<gene>
    <name evidence="7" type="primary">LOC100368908</name>
</gene>
<protein>
    <submittedName>
        <fullName evidence="7">Uncharacterized protein LOC100368908</fullName>
    </submittedName>
</protein>
<dbReference type="InterPro" id="IPR036645">
    <property type="entry name" value="Elafin-like_sf"/>
</dbReference>
<keyword evidence="4" id="KW-0325">Glycoprotein</keyword>
<dbReference type="InterPro" id="IPR028150">
    <property type="entry name" value="Lustrin_cystein"/>
</dbReference>
<dbReference type="SUPFAM" id="SSF57256">
    <property type="entry name" value="Elafin-like"/>
    <property type="match status" value="1"/>
</dbReference>
<reference evidence="7" key="1">
    <citation type="submission" date="2025-08" db="UniProtKB">
        <authorList>
            <consortium name="RefSeq"/>
        </authorList>
    </citation>
    <scope>IDENTIFICATION</scope>
    <source>
        <tissue evidence="7">Testes</tissue>
    </source>
</reference>
<evidence type="ECO:0000313" key="6">
    <source>
        <dbReference type="Proteomes" id="UP000694865"/>
    </source>
</evidence>
<dbReference type="Proteomes" id="UP000694865">
    <property type="component" value="Unplaced"/>
</dbReference>
<feature type="domain" description="WAP" evidence="5">
    <location>
        <begin position="503"/>
        <end position="555"/>
    </location>
</feature>
<dbReference type="Gene3D" id="4.10.75.10">
    <property type="entry name" value="Elafin-like"/>
    <property type="match status" value="1"/>
</dbReference>
<dbReference type="Pfam" id="PF13330">
    <property type="entry name" value="Mucin2_WxxW"/>
    <property type="match status" value="4"/>
</dbReference>
<evidence type="ECO:0000256" key="2">
    <source>
        <dbReference type="ARBA" id="ARBA00022525"/>
    </source>
</evidence>
<dbReference type="InterPro" id="IPR008197">
    <property type="entry name" value="WAP_dom"/>
</dbReference>
<dbReference type="PANTHER" id="PTHR15031">
    <property type="entry name" value="CARTILAGE INTERMEDIATE LAYER PROTEIN CLIP"/>
    <property type="match status" value="1"/>
</dbReference>
<dbReference type="SMART" id="SM00289">
    <property type="entry name" value="WR1"/>
    <property type="match status" value="2"/>
</dbReference>
<dbReference type="PRINTS" id="PR00003">
    <property type="entry name" value="4DISULPHCORE"/>
</dbReference>
<proteinExistence type="predicted"/>
<accession>A0ABM0GXK0</accession>